<keyword evidence="3" id="KW-0479">Metal-binding</keyword>
<evidence type="ECO:0000256" key="5">
    <source>
        <dbReference type="ARBA" id="ARBA00023004"/>
    </source>
</evidence>
<keyword evidence="7" id="KW-0812">Transmembrane</keyword>
<name>A0ABR4GVQ9_9EURO</name>
<reference evidence="8 9" key="1">
    <citation type="submission" date="2024-07" db="EMBL/GenBank/DDBJ databases">
        <title>Section-level genome sequencing and comparative genomics of Aspergillus sections Usti and Cavernicolus.</title>
        <authorList>
            <consortium name="Lawrence Berkeley National Laboratory"/>
            <person name="Nybo J.L."/>
            <person name="Vesth T.C."/>
            <person name="Theobald S."/>
            <person name="Frisvad J.C."/>
            <person name="Larsen T.O."/>
            <person name="Kjaerboelling I."/>
            <person name="Rothschild-Mancinelli K."/>
            <person name="Lyhne E.K."/>
            <person name="Kogle M.E."/>
            <person name="Barry K."/>
            <person name="Clum A."/>
            <person name="Na H."/>
            <person name="Ledsgaard L."/>
            <person name="Lin J."/>
            <person name="Lipzen A."/>
            <person name="Kuo A."/>
            <person name="Riley R."/>
            <person name="Mondo S."/>
            <person name="Labutti K."/>
            <person name="Haridas S."/>
            <person name="Pangalinan J."/>
            <person name="Salamov A.A."/>
            <person name="Simmons B.A."/>
            <person name="Magnuson J.K."/>
            <person name="Chen J."/>
            <person name="Drula E."/>
            <person name="Henrissat B."/>
            <person name="Wiebenga A."/>
            <person name="Lubbers R.J."/>
            <person name="Gomes A.C."/>
            <person name="Makela M.R."/>
            <person name="Stajich J."/>
            <person name="Grigoriev I.V."/>
            <person name="Mortensen U.H."/>
            <person name="De Vries R.P."/>
            <person name="Baker S.E."/>
            <person name="Andersen M.R."/>
        </authorList>
    </citation>
    <scope>NUCLEOTIDE SEQUENCE [LARGE SCALE GENOMIC DNA]</scope>
    <source>
        <strain evidence="8 9">CBS 588.65</strain>
    </source>
</reference>
<evidence type="ECO:0000256" key="7">
    <source>
        <dbReference type="SAM" id="Phobius"/>
    </source>
</evidence>
<dbReference type="CDD" id="cd11061">
    <property type="entry name" value="CYP67-like"/>
    <property type="match status" value="1"/>
</dbReference>
<evidence type="ECO:0000313" key="8">
    <source>
        <dbReference type="EMBL" id="KAL2803165.1"/>
    </source>
</evidence>
<dbReference type="PANTHER" id="PTHR24305">
    <property type="entry name" value="CYTOCHROME P450"/>
    <property type="match status" value="1"/>
</dbReference>
<keyword evidence="4" id="KW-0560">Oxidoreductase</keyword>
<comment type="similarity">
    <text evidence="2">Belongs to the cytochrome P450 family.</text>
</comment>
<evidence type="ECO:0000256" key="3">
    <source>
        <dbReference type="ARBA" id="ARBA00022723"/>
    </source>
</evidence>
<feature type="transmembrane region" description="Helical" evidence="7">
    <location>
        <begin position="40"/>
        <end position="61"/>
    </location>
</feature>
<dbReference type="GO" id="GO:0004497">
    <property type="term" value="F:monooxygenase activity"/>
    <property type="evidence" value="ECO:0007669"/>
    <property type="project" value="UniProtKB-KW"/>
</dbReference>
<dbReference type="PRINTS" id="PR00463">
    <property type="entry name" value="EP450I"/>
</dbReference>
<evidence type="ECO:0000256" key="6">
    <source>
        <dbReference type="ARBA" id="ARBA00023033"/>
    </source>
</evidence>
<dbReference type="Proteomes" id="UP001610334">
    <property type="component" value="Unassembled WGS sequence"/>
</dbReference>
<dbReference type="EMBL" id="JBFXLT010000148">
    <property type="protein sequence ID" value="KAL2803165.1"/>
    <property type="molecule type" value="Genomic_DNA"/>
</dbReference>
<evidence type="ECO:0000256" key="2">
    <source>
        <dbReference type="ARBA" id="ARBA00010617"/>
    </source>
</evidence>
<keyword evidence="7" id="KW-0472">Membrane</keyword>
<dbReference type="InterPro" id="IPR002401">
    <property type="entry name" value="Cyt_P450_E_grp-I"/>
</dbReference>
<evidence type="ECO:0000256" key="1">
    <source>
        <dbReference type="ARBA" id="ARBA00001971"/>
    </source>
</evidence>
<accession>A0ABR4GVQ9</accession>
<gene>
    <name evidence="8" type="ORF">BJX63DRAFT_440291</name>
</gene>
<keyword evidence="7" id="KW-1133">Transmembrane helix</keyword>
<dbReference type="InterPro" id="IPR050121">
    <property type="entry name" value="Cytochrome_P450_monoxygenase"/>
</dbReference>
<organism evidence="8 9">
    <name type="scientific">Aspergillus granulosus</name>
    <dbReference type="NCBI Taxonomy" id="176169"/>
    <lineage>
        <taxon>Eukaryota</taxon>
        <taxon>Fungi</taxon>
        <taxon>Dikarya</taxon>
        <taxon>Ascomycota</taxon>
        <taxon>Pezizomycotina</taxon>
        <taxon>Eurotiomycetes</taxon>
        <taxon>Eurotiomycetidae</taxon>
        <taxon>Eurotiales</taxon>
        <taxon>Aspergillaceae</taxon>
        <taxon>Aspergillus</taxon>
        <taxon>Aspergillus subgen. Nidulantes</taxon>
    </lineage>
</organism>
<dbReference type="Pfam" id="PF00067">
    <property type="entry name" value="p450"/>
    <property type="match status" value="1"/>
</dbReference>
<comment type="caution">
    <text evidence="8">The sequence shown here is derived from an EMBL/GenBank/DDBJ whole genome shotgun (WGS) entry which is preliminary data.</text>
</comment>
<keyword evidence="5" id="KW-0408">Iron</keyword>
<keyword evidence="9" id="KW-1185">Reference proteome</keyword>
<dbReference type="SUPFAM" id="SSF48264">
    <property type="entry name" value="Cytochrome P450"/>
    <property type="match status" value="1"/>
</dbReference>
<comment type="cofactor">
    <cofactor evidence="1">
        <name>heme</name>
        <dbReference type="ChEBI" id="CHEBI:30413"/>
    </cofactor>
</comment>
<protein>
    <submittedName>
        <fullName evidence="8">Cytochrome P450 monooxygenase</fullName>
    </submittedName>
</protein>
<dbReference type="PRINTS" id="PR00385">
    <property type="entry name" value="P450"/>
</dbReference>
<dbReference type="InterPro" id="IPR001128">
    <property type="entry name" value="Cyt_P450"/>
</dbReference>
<proteinExistence type="inferred from homology"/>
<feature type="transmembrane region" description="Helical" evidence="7">
    <location>
        <begin position="81"/>
        <end position="99"/>
    </location>
</feature>
<sequence>MWHVFDIDIVQSSEWNAFVGAFTSGIFLHQGLFKHGEWHLYGFEIIVAYFISLVSVMVLSIRLPGMIGGISPTPGLVIRLGLYHFAGIFTSLTTYRVFLHPLEHFPGPFLARFSSLYKMHLSWNLKLFEETKRLHCQYGDIIRLGPCELSIANPAAIKAIHWPQTAVRKGPIYDQTRPRVNLENTRDPIEHARLRKIWDRAFNTKALRDYSPRTFNITQWFNYYSFDVMGDLAFGKSFEMLQGGTDHYILSTSHQSMEAAGYLGTVSWSFPLVMRIPGLNRGPQHFWNFISDQVRSRMENPPDLPDIFHWLLQGYTDRTNTAERMAALESEAELAVIAGSDTTSATLANATFELLSHPENVDKLRAEFDDMDLAKLPHLNAVINEILRLHPPVPSGLPRQTPLEGLTIDETYIPGNMNIQIPFHTVFRDKRCFKRPQEFLPERWTSQLELIHDASAFIPFSIGTYSCVGKQLALMEVRWVLTMIITQYDMKFAPEYDVQEFCEGEIDGFTSISGPLFVQLSRRGIA</sequence>
<dbReference type="InterPro" id="IPR036396">
    <property type="entry name" value="Cyt_P450_sf"/>
</dbReference>
<evidence type="ECO:0000313" key="9">
    <source>
        <dbReference type="Proteomes" id="UP001610334"/>
    </source>
</evidence>
<evidence type="ECO:0000256" key="4">
    <source>
        <dbReference type="ARBA" id="ARBA00023002"/>
    </source>
</evidence>
<dbReference type="PANTHER" id="PTHR24305:SF187">
    <property type="entry name" value="P450, PUTATIVE (EUROFUNG)-RELATED"/>
    <property type="match status" value="1"/>
</dbReference>
<dbReference type="Gene3D" id="1.10.630.10">
    <property type="entry name" value="Cytochrome P450"/>
    <property type="match status" value="1"/>
</dbReference>
<keyword evidence="6 8" id="KW-0503">Monooxygenase</keyword>